<evidence type="ECO:0000256" key="1">
    <source>
        <dbReference type="ARBA" id="ARBA00004953"/>
    </source>
</evidence>
<evidence type="ECO:0000256" key="3">
    <source>
        <dbReference type="ARBA" id="ARBA00022603"/>
    </source>
</evidence>
<evidence type="ECO:0000313" key="9">
    <source>
        <dbReference type="Proteomes" id="UP000643810"/>
    </source>
</evidence>
<proteinExistence type="predicted"/>
<evidence type="ECO:0000259" key="7">
    <source>
        <dbReference type="Pfam" id="PF13847"/>
    </source>
</evidence>
<dbReference type="InterPro" id="IPR025714">
    <property type="entry name" value="Methyltranfer_dom"/>
</dbReference>
<dbReference type="InterPro" id="IPR035996">
    <property type="entry name" value="4pyrrol_Methylase_sf"/>
</dbReference>
<dbReference type="CDD" id="cd11644">
    <property type="entry name" value="Precorrin-6Y-MT"/>
    <property type="match status" value="1"/>
</dbReference>
<dbReference type="NCBIfam" id="TIGR00715">
    <property type="entry name" value="precor6x_red"/>
    <property type="match status" value="1"/>
</dbReference>
<dbReference type="Proteomes" id="UP000643810">
    <property type="component" value="Unassembled WGS sequence"/>
</dbReference>
<dbReference type="NCBIfam" id="TIGR02467">
    <property type="entry name" value="CbiE"/>
    <property type="match status" value="1"/>
</dbReference>
<protein>
    <submittedName>
        <fullName evidence="8">Precorrin-6A reductase</fullName>
        <ecNumber evidence="8">1.3.1.54</ecNumber>
    </submittedName>
</protein>
<dbReference type="PANTHER" id="PTHR43182:SF1">
    <property type="entry name" value="COBALT-PRECORRIN-7 C(5)-METHYLTRANSFERASE"/>
    <property type="match status" value="1"/>
</dbReference>
<comment type="caution">
    <text evidence="8">The sequence shown here is derived from an EMBL/GenBank/DDBJ whole genome shotgun (WGS) entry which is preliminary data.</text>
</comment>
<keyword evidence="4" id="KW-0808">Transferase</keyword>
<dbReference type="InterPro" id="IPR003723">
    <property type="entry name" value="Precorrin-6x_reduct"/>
</dbReference>
<dbReference type="PROSITE" id="PS51014">
    <property type="entry name" value="COBK_CBIJ"/>
    <property type="match status" value="1"/>
</dbReference>
<name>A0ABR7GDB0_9FIRM</name>
<feature type="domain" description="Tetrapyrrole methylase" evidence="6">
    <location>
        <begin position="287"/>
        <end position="474"/>
    </location>
</feature>
<dbReference type="InterPro" id="IPR029063">
    <property type="entry name" value="SAM-dependent_MTases_sf"/>
</dbReference>
<evidence type="ECO:0000256" key="5">
    <source>
        <dbReference type="ARBA" id="ARBA00022691"/>
    </source>
</evidence>
<dbReference type="RefSeq" id="WP_186853741.1">
    <property type="nucleotide sequence ID" value="NZ_JACOPG010000001.1"/>
</dbReference>
<dbReference type="InterPro" id="IPR014008">
    <property type="entry name" value="Cbl_synth_MTase_CbiT"/>
</dbReference>
<evidence type="ECO:0000256" key="2">
    <source>
        <dbReference type="ARBA" id="ARBA00022573"/>
    </source>
</evidence>
<dbReference type="Pfam" id="PF00590">
    <property type="entry name" value="TP_methylase"/>
    <property type="match status" value="1"/>
</dbReference>
<gene>
    <name evidence="8" type="primary">cobK</name>
    <name evidence="8" type="ORF">H8R94_02105</name>
</gene>
<dbReference type="Gene3D" id="3.40.1010.10">
    <property type="entry name" value="Cobalt-precorrin-4 Transmethylase, Domain 1"/>
    <property type="match status" value="1"/>
</dbReference>
<feature type="domain" description="Methyltransferase" evidence="7">
    <location>
        <begin position="542"/>
        <end position="601"/>
    </location>
</feature>
<dbReference type="CDD" id="cd02440">
    <property type="entry name" value="AdoMet_MTases"/>
    <property type="match status" value="1"/>
</dbReference>
<dbReference type="Pfam" id="PF02571">
    <property type="entry name" value="CbiJ"/>
    <property type="match status" value="1"/>
</dbReference>
<dbReference type="InterPro" id="IPR014777">
    <property type="entry name" value="4pyrrole_Mease_sub1"/>
</dbReference>
<dbReference type="SUPFAM" id="SSF53790">
    <property type="entry name" value="Tetrapyrrole methylase"/>
    <property type="match status" value="1"/>
</dbReference>
<evidence type="ECO:0000259" key="6">
    <source>
        <dbReference type="Pfam" id="PF00590"/>
    </source>
</evidence>
<reference evidence="8 9" key="1">
    <citation type="submission" date="2020-08" db="EMBL/GenBank/DDBJ databases">
        <title>Genome public.</title>
        <authorList>
            <person name="Liu C."/>
            <person name="Sun Q."/>
        </authorList>
    </citation>
    <scope>NUCLEOTIDE SEQUENCE [LARGE SCALE GENOMIC DNA]</scope>
    <source>
        <strain evidence="8 9">NSJ-9</strain>
    </source>
</reference>
<dbReference type="InterPro" id="IPR050714">
    <property type="entry name" value="Cobalamin_biosynth_MTase"/>
</dbReference>
<evidence type="ECO:0000256" key="4">
    <source>
        <dbReference type="ARBA" id="ARBA00022679"/>
    </source>
</evidence>
<dbReference type="Pfam" id="PF13847">
    <property type="entry name" value="Methyltransf_31"/>
    <property type="match status" value="1"/>
</dbReference>
<keyword evidence="8" id="KW-0560">Oxidoreductase</keyword>
<dbReference type="EMBL" id="JACOPG010000001">
    <property type="protein sequence ID" value="MBC5685415.1"/>
    <property type="molecule type" value="Genomic_DNA"/>
</dbReference>
<keyword evidence="5" id="KW-0949">S-adenosyl-L-methionine</keyword>
<dbReference type="NCBIfam" id="TIGR02469">
    <property type="entry name" value="CbiT"/>
    <property type="match status" value="1"/>
</dbReference>
<sequence length="694" mass="77300">MKNVLIFSGTTEGRRLAETLVKNGIFCHVCVATEYGVQVMESSELMQVHMGRLDVDAMKELYADIRPDVVIDATHPFAKIVSENIRESLQNRGIPYVRLERRLDAEEDFGKEEVFADSQAVCQALLARQGNILLTTGSKELHIFCRDERLRKRLIVRVLPGMESLSLCYENGLEGNQIIAMQGPFSEEINTAIYRQYDIRHMVTKESGSIGGMEEKLSAARKMGIRSYVIARPKTDTGNWQIYDEKEILAALEDLLGCRLQADDGLTEENEAEVLSEADKAYGQMHVALVGIGMGAEDYLTCRGKGAILNADYIFGASRIIEPFSAGVEKYPYYLAADIVPKIKELLAEKKRGNIAILFSGDTGFYSGCKKLYEALQNIEGLSVEIIPGISSLVYLASKIPTSWEDAKIISTHGVAEDKWISRLLWIGLHEKKVFFLTSGLEDVRKIGSLFMRYAPQLKIYLGYQLSYAEEDVLCLTPRECLLLEKEGLYVGMLYNDMPQTIYSGAGLSDEWMLRTKVPMTKEEIRHLSVAKLRLTPEAVCYDIGCGSGSISVEMAMLSPGIRVYAIDSVEEAVALTRKNSDRFGLKNVQVVQGMAPEGMENFPEPTHAFIGGSRGNMAAILKNLYAKNPSMRVVINAISLETLSEIMGCLKTWKVTDLDITQVQISKAKTLGDYHMMMGQNPVTIVSFQFTSN</sequence>
<dbReference type="Gene3D" id="3.40.50.150">
    <property type="entry name" value="Vaccinia Virus protein VP39"/>
    <property type="match status" value="1"/>
</dbReference>
<dbReference type="GO" id="GO:0016994">
    <property type="term" value="F:precorrin-6A reductase activity"/>
    <property type="evidence" value="ECO:0007669"/>
    <property type="project" value="UniProtKB-EC"/>
</dbReference>
<accession>A0ABR7GDB0</accession>
<keyword evidence="2" id="KW-0169">Cobalamin biosynthesis</keyword>
<keyword evidence="9" id="KW-1185">Reference proteome</keyword>
<dbReference type="PANTHER" id="PTHR43182">
    <property type="entry name" value="COBALT-PRECORRIN-6B C(15)-METHYLTRANSFERASE (DECARBOXYLATING)"/>
    <property type="match status" value="1"/>
</dbReference>
<organism evidence="8 9">
    <name type="scientific">Roseburia lenta</name>
    <dbReference type="NCBI Taxonomy" id="2763061"/>
    <lineage>
        <taxon>Bacteria</taxon>
        <taxon>Bacillati</taxon>
        <taxon>Bacillota</taxon>
        <taxon>Clostridia</taxon>
        <taxon>Lachnospirales</taxon>
        <taxon>Lachnospiraceae</taxon>
        <taxon>Roseburia</taxon>
    </lineage>
</organism>
<dbReference type="InterPro" id="IPR000878">
    <property type="entry name" value="4pyrrol_Mease"/>
</dbReference>
<dbReference type="EC" id="1.3.1.54" evidence="8"/>
<dbReference type="SUPFAM" id="SSF53335">
    <property type="entry name" value="S-adenosyl-L-methionine-dependent methyltransferases"/>
    <property type="match status" value="1"/>
</dbReference>
<evidence type="ECO:0000313" key="8">
    <source>
        <dbReference type="EMBL" id="MBC5685415.1"/>
    </source>
</evidence>
<comment type="pathway">
    <text evidence="1">Cofactor biosynthesis; adenosylcobalamin biosynthesis.</text>
</comment>
<keyword evidence="3" id="KW-0489">Methyltransferase</keyword>
<dbReference type="InterPro" id="IPR012818">
    <property type="entry name" value="CbiE"/>
</dbReference>